<dbReference type="EMBL" id="JBHMCG010000242">
    <property type="protein sequence ID" value="MFB9579851.1"/>
    <property type="molecule type" value="Genomic_DNA"/>
</dbReference>
<feature type="domain" description="LTD" evidence="2">
    <location>
        <begin position="39"/>
        <end position="156"/>
    </location>
</feature>
<dbReference type="RefSeq" id="WP_386145501.1">
    <property type="nucleotide sequence ID" value="NZ_BAAAXD010000033.1"/>
</dbReference>
<keyword evidence="4" id="KW-1185">Reference proteome</keyword>
<evidence type="ECO:0000313" key="3">
    <source>
        <dbReference type="EMBL" id="MFB9579851.1"/>
    </source>
</evidence>
<proteinExistence type="predicted"/>
<gene>
    <name evidence="3" type="ORF">ACFFTL_48345</name>
</gene>
<name>A0ABV5RQ82_9ACTN</name>
<sequence>MPASRTVRRLVATGLAAGSAVAVAAMPASAGDGHQWGRHHQDYSRVVLGDIQYNSPGRDNYSNRSLNAEWVEVTNTGRRAVNLDGWTLSDRDGNRYRFDDLRLAGQATVRVHTGYGRDTRTDVYQDRSDYVWGNHSDRATLRNDDGRVVDTESWGRDRDRDHRYGDRWNRR</sequence>
<dbReference type="SUPFAM" id="SSF74853">
    <property type="entry name" value="Lamin A/C globular tail domain"/>
    <property type="match status" value="1"/>
</dbReference>
<feature type="signal peptide" evidence="1">
    <location>
        <begin position="1"/>
        <end position="30"/>
    </location>
</feature>
<dbReference type="Proteomes" id="UP001589710">
    <property type="component" value="Unassembled WGS sequence"/>
</dbReference>
<feature type="chain" id="PRO_5045848002" evidence="1">
    <location>
        <begin position="31"/>
        <end position="171"/>
    </location>
</feature>
<accession>A0ABV5RQ82</accession>
<dbReference type="Pfam" id="PF00932">
    <property type="entry name" value="LTD"/>
    <property type="match status" value="1"/>
</dbReference>
<dbReference type="InterPro" id="IPR001322">
    <property type="entry name" value="Lamin_tail_dom"/>
</dbReference>
<dbReference type="Gene3D" id="2.60.40.1260">
    <property type="entry name" value="Lamin Tail domain"/>
    <property type="match status" value="1"/>
</dbReference>
<organism evidence="3 4">
    <name type="scientific">Streptomyces yanii</name>
    <dbReference type="NCBI Taxonomy" id="78510"/>
    <lineage>
        <taxon>Bacteria</taxon>
        <taxon>Bacillati</taxon>
        <taxon>Actinomycetota</taxon>
        <taxon>Actinomycetes</taxon>
        <taxon>Kitasatosporales</taxon>
        <taxon>Streptomycetaceae</taxon>
        <taxon>Streptomyces</taxon>
    </lineage>
</organism>
<evidence type="ECO:0000259" key="2">
    <source>
        <dbReference type="PROSITE" id="PS51841"/>
    </source>
</evidence>
<evidence type="ECO:0000313" key="4">
    <source>
        <dbReference type="Proteomes" id="UP001589710"/>
    </source>
</evidence>
<protein>
    <submittedName>
        <fullName evidence="3">Lamin tail domain-containing protein</fullName>
    </submittedName>
</protein>
<reference evidence="3 4" key="1">
    <citation type="submission" date="2024-09" db="EMBL/GenBank/DDBJ databases">
        <authorList>
            <person name="Sun Q."/>
            <person name="Mori K."/>
        </authorList>
    </citation>
    <scope>NUCLEOTIDE SEQUENCE [LARGE SCALE GENOMIC DNA]</scope>
    <source>
        <strain evidence="3 4">JCM 3331</strain>
    </source>
</reference>
<dbReference type="PROSITE" id="PS51841">
    <property type="entry name" value="LTD"/>
    <property type="match status" value="1"/>
</dbReference>
<evidence type="ECO:0000256" key="1">
    <source>
        <dbReference type="SAM" id="SignalP"/>
    </source>
</evidence>
<dbReference type="InterPro" id="IPR036415">
    <property type="entry name" value="Lamin_tail_dom_sf"/>
</dbReference>
<keyword evidence="1" id="KW-0732">Signal</keyword>
<comment type="caution">
    <text evidence="3">The sequence shown here is derived from an EMBL/GenBank/DDBJ whole genome shotgun (WGS) entry which is preliminary data.</text>
</comment>